<dbReference type="Gene3D" id="3.60.21.10">
    <property type="match status" value="1"/>
</dbReference>
<feature type="region of interest" description="Disordered" evidence="1">
    <location>
        <begin position="310"/>
        <end position="346"/>
    </location>
</feature>
<protein>
    <recommendedName>
        <fullName evidence="5">Calcineurin-like phosphoesterase domain-containing protein</fullName>
    </recommendedName>
</protein>
<feature type="transmembrane region" description="Helical" evidence="2">
    <location>
        <begin position="43"/>
        <end position="64"/>
    </location>
</feature>
<dbReference type="PANTHER" id="PTHR34211">
    <property type="entry name" value="CALCINEURIN-LIKE METALLO-PHOSPHOESTERASE SUPERFAMILY PROTEIN"/>
    <property type="match status" value="1"/>
</dbReference>
<feature type="compositionally biased region" description="Polar residues" evidence="1">
    <location>
        <begin position="1124"/>
        <end position="1143"/>
    </location>
</feature>
<evidence type="ECO:0000313" key="3">
    <source>
        <dbReference type="EMBL" id="GMI35915.1"/>
    </source>
</evidence>
<keyword evidence="2" id="KW-0472">Membrane</keyword>
<evidence type="ECO:0000256" key="2">
    <source>
        <dbReference type="SAM" id="Phobius"/>
    </source>
</evidence>
<dbReference type="AlphaFoldDB" id="A0A9W7G8E6"/>
<reference evidence="4" key="1">
    <citation type="journal article" date="2023" name="Commun. Biol.">
        <title>Genome analysis of Parmales, the sister group of diatoms, reveals the evolutionary specialization of diatoms from phago-mixotrophs to photoautotrophs.</title>
        <authorList>
            <person name="Ban H."/>
            <person name="Sato S."/>
            <person name="Yoshikawa S."/>
            <person name="Yamada K."/>
            <person name="Nakamura Y."/>
            <person name="Ichinomiya M."/>
            <person name="Sato N."/>
            <person name="Blanc-Mathieu R."/>
            <person name="Endo H."/>
            <person name="Kuwata A."/>
            <person name="Ogata H."/>
        </authorList>
    </citation>
    <scope>NUCLEOTIDE SEQUENCE [LARGE SCALE GENOMIC DNA]</scope>
</reference>
<dbReference type="SUPFAM" id="SSF56300">
    <property type="entry name" value="Metallo-dependent phosphatases"/>
    <property type="match status" value="1"/>
</dbReference>
<dbReference type="EMBL" id="BRYA01000061">
    <property type="protein sequence ID" value="GMI35915.1"/>
    <property type="molecule type" value="Genomic_DNA"/>
</dbReference>
<dbReference type="OrthoDB" id="1883418at2759"/>
<feature type="transmembrane region" description="Helical" evidence="2">
    <location>
        <begin position="755"/>
        <end position="778"/>
    </location>
</feature>
<keyword evidence="4" id="KW-1185">Reference proteome</keyword>
<feature type="transmembrane region" description="Helical" evidence="2">
    <location>
        <begin position="798"/>
        <end position="827"/>
    </location>
</feature>
<comment type="caution">
    <text evidence="3">The sequence shown here is derived from an EMBL/GenBank/DDBJ whole genome shotgun (WGS) entry which is preliminary data.</text>
</comment>
<keyword evidence="2" id="KW-1133">Transmembrane helix</keyword>
<feature type="transmembrane region" description="Helical" evidence="2">
    <location>
        <begin position="76"/>
        <end position="100"/>
    </location>
</feature>
<feature type="transmembrane region" description="Helical" evidence="2">
    <location>
        <begin position="277"/>
        <end position="298"/>
    </location>
</feature>
<gene>
    <name evidence="3" type="ORF">TrCOL_g9852</name>
</gene>
<feature type="compositionally biased region" description="Basic and acidic residues" evidence="1">
    <location>
        <begin position="1172"/>
        <end position="1187"/>
    </location>
</feature>
<dbReference type="InterPro" id="IPR029052">
    <property type="entry name" value="Metallo-depent_PP-like"/>
</dbReference>
<feature type="region of interest" description="Disordered" evidence="1">
    <location>
        <begin position="1119"/>
        <end position="1150"/>
    </location>
</feature>
<feature type="transmembrane region" description="Helical" evidence="2">
    <location>
        <begin position="1019"/>
        <end position="1045"/>
    </location>
</feature>
<accession>A0A9W7G8E6</accession>
<dbReference type="Proteomes" id="UP001165065">
    <property type="component" value="Unassembled WGS sequence"/>
</dbReference>
<evidence type="ECO:0008006" key="5">
    <source>
        <dbReference type="Google" id="ProtNLM"/>
    </source>
</evidence>
<dbReference type="PANTHER" id="PTHR34211:SF3">
    <property type="entry name" value="CALCINEURIN-LIKE METALLO-PHOSPHOESTERASE SUPERFAMILY PROTEIN"/>
    <property type="match status" value="1"/>
</dbReference>
<feature type="compositionally biased region" description="Acidic residues" evidence="1">
    <location>
        <begin position="337"/>
        <end position="346"/>
    </location>
</feature>
<feature type="transmembrane region" description="Helical" evidence="2">
    <location>
        <begin position="839"/>
        <end position="860"/>
    </location>
</feature>
<name>A0A9W7G8E6_9STRA</name>
<evidence type="ECO:0000256" key="1">
    <source>
        <dbReference type="SAM" id="MobiDB-lite"/>
    </source>
</evidence>
<proteinExistence type="predicted"/>
<evidence type="ECO:0000313" key="4">
    <source>
        <dbReference type="Proteomes" id="UP001165065"/>
    </source>
</evidence>
<feature type="compositionally biased region" description="Basic residues" evidence="1">
    <location>
        <begin position="317"/>
        <end position="333"/>
    </location>
</feature>
<organism evidence="3 4">
    <name type="scientific">Triparma columacea</name>
    <dbReference type="NCBI Taxonomy" id="722753"/>
    <lineage>
        <taxon>Eukaryota</taxon>
        <taxon>Sar</taxon>
        <taxon>Stramenopiles</taxon>
        <taxon>Ochrophyta</taxon>
        <taxon>Bolidophyceae</taxon>
        <taxon>Parmales</taxon>
        <taxon>Triparmaceae</taxon>
        <taxon>Triparma</taxon>
    </lineage>
</organism>
<feature type="region of interest" description="Disordered" evidence="1">
    <location>
        <begin position="1164"/>
        <end position="1202"/>
    </location>
</feature>
<feature type="transmembrane region" description="Helical" evidence="2">
    <location>
        <begin position="12"/>
        <end position="31"/>
    </location>
</feature>
<keyword evidence="2" id="KW-0812">Transmembrane</keyword>
<sequence>MSNATLTNHPTSASTLTFVVCFVFLAFLHFTSGLRRNRELKDFDLYLAINVGFNLWIAAIFLVYAFDALGGRGNVVISGALFFPVWTMSLASILAAKGGIRIVSRIRNRMEGGEFESKFPSALRWWRPLRSVFSVGSAMTATTCIIQAHCWSRALGDFKRSFEDGSGLICDFLFEDGRNTSGALDIWKVWGAMLAVYCVTIVSDEEAMRNSAQKTAPARLSRGISNVEMPANDLDYDSEDIEGVINYDRADTPKEGEKAKAFSKKVPERPQNTLMMVPWYSLLLVYTAFDIIIQLSVFMGRYDARTMQPAVHSTWGGKRKKKKKKKKKGKKKKKDDGGDDDEETASDDDFDLAGCVFDEKSSASELWFDFMADCGDGFNSSYQVARVLADPELTVLTHDRSEKKSLPRGEFLVIGGDLAYPDPSPDTFEKRFFRTFEDALPPPPCFRKDAISTKKPNLSNTGWSNIFSSPVEDQSDPDEVLEKYKGPKAYVLPGNHDWFDGLSTYTRLILSRDWLGGWLIPHERSYFAIALPQGWHMLGVDLALSEDIDLEQFKFFADYCERRVGPDDAVVIMTHEPYWVIDFQEARSDEDCAESNLRELMETHLAGKVRARLAGDLHHYTRHVPVKRGFPTTSGSFDVDVNATYSAGSGSYLAEKAKKIGKNNREGRVTSEPGPAELAKSKHVEENLPELIVSGGGGAFLHPTHTFAKDIKVNFGGSRNKPYTRTCAYPSETACYRLSWLNIWQFRWRNWRLDFLWGFLYLGISSSLLPLCGIYKSYVDAAYNKGALAHLEWYFGQLASLIVDVFRTGHISLILLPATVIALYNLCEEGAGLGPKKRFFWGCSHGVMHVIAALSCALFIEFVTEWSMMTGIVTTMYGDNNQGNQSTLGHSLYDTYSENFAEVFDMVTPTMFTQQGSSDAAGRLSADNLLRFASAESAEGLGPFLFQVIYDALSVGGAWMAQNLPLLKGLMILFDLPGLIGTKHAGMCQKLCEGGAEACLGSKDPLLFAQVSRWTIGTYMACVSIIFFVLAIPMAGAIFGTWLALTLNVFNVQYNEGFSSLRIQHWKNFLRMHITKNGDLEIYGIGLDRVPKSWVKDDKWDGSPQAKAARERDRLIKRMKQDGKSSSNEGEGDTPSFTWSRPSTWVPDGRRNVKHIPRIIDYTLVSKRHGKGGKEAKSGNEGGESKGKGGKLLRSLFNQGSM</sequence>